<feature type="coiled-coil region" evidence="7">
    <location>
        <begin position="248"/>
        <end position="275"/>
    </location>
</feature>
<evidence type="ECO:0000256" key="8">
    <source>
        <dbReference type="SAM" id="Phobius"/>
    </source>
</evidence>
<gene>
    <name evidence="10" type="ORF">GCM10007877_29160</name>
</gene>
<dbReference type="InterPro" id="IPR002898">
    <property type="entry name" value="MotA_ExbB_proton_chnl"/>
</dbReference>
<evidence type="ECO:0000259" key="9">
    <source>
        <dbReference type="Pfam" id="PF01618"/>
    </source>
</evidence>
<comment type="similarity">
    <text evidence="6">Belongs to the exbB/tolQ family.</text>
</comment>
<evidence type="ECO:0000256" key="7">
    <source>
        <dbReference type="SAM" id="Coils"/>
    </source>
</evidence>
<keyword evidence="2" id="KW-1003">Cell membrane</keyword>
<evidence type="ECO:0000256" key="2">
    <source>
        <dbReference type="ARBA" id="ARBA00022475"/>
    </source>
</evidence>
<organism evidence="10 11">
    <name type="scientific">Marinibactrum halimedae</name>
    <dbReference type="NCBI Taxonomy" id="1444977"/>
    <lineage>
        <taxon>Bacteria</taxon>
        <taxon>Pseudomonadati</taxon>
        <taxon>Pseudomonadota</taxon>
        <taxon>Gammaproteobacteria</taxon>
        <taxon>Cellvibrionales</taxon>
        <taxon>Cellvibrionaceae</taxon>
        <taxon>Marinibactrum</taxon>
    </lineage>
</organism>
<keyword evidence="5 8" id="KW-0472">Membrane</keyword>
<evidence type="ECO:0000256" key="1">
    <source>
        <dbReference type="ARBA" id="ARBA00004651"/>
    </source>
</evidence>
<feature type="transmembrane region" description="Helical" evidence="8">
    <location>
        <begin position="89"/>
        <end position="108"/>
    </location>
</feature>
<feature type="transmembrane region" description="Helical" evidence="8">
    <location>
        <begin position="20"/>
        <end position="39"/>
    </location>
</feature>
<evidence type="ECO:0000256" key="4">
    <source>
        <dbReference type="ARBA" id="ARBA00022989"/>
    </source>
</evidence>
<name>A0AA37T961_9GAMM</name>
<dbReference type="RefSeq" id="WP_232595151.1">
    <property type="nucleotide sequence ID" value="NZ_BSPD01000067.1"/>
</dbReference>
<accession>A0AA37T961</accession>
<dbReference type="GO" id="GO:0015031">
    <property type="term" value="P:protein transport"/>
    <property type="evidence" value="ECO:0007669"/>
    <property type="project" value="UniProtKB-KW"/>
</dbReference>
<protein>
    <submittedName>
        <fullName evidence="10">Membrane protein</fullName>
    </submittedName>
</protein>
<keyword evidence="7" id="KW-0175">Coiled coil</keyword>
<keyword evidence="4 8" id="KW-1133">Transmembrane helix</keyword>
<feature type="transmembrane region" description="Helical" evidence="8">
    <location>
        <begin position="51"/>
        <end position="69"/>
    </location>
</feature>
<evidence type="ECO:0000256" key="5">
    <source>
        <dbReference type="ARBA" id="ARBA00023136"/>
    </source>
</evidence>
<keyword evidence="3 8" id="KW-0812">Transmembrane</keyword>
<evidence type="ECO:0000313" key="11">
    <source>
        <dbReference type="Proteomes" id="UP001156870"/>
    </source>
</evidence>
<dbReference type="Pfam" id="PF01618">
    <property type="entry name" value="MotA_ExbB"/>
    <property type="match status" value="1"/>
</dbReference>
<dbReference type="GO" id="GO:0005886">
    <property type="term" value="C:plasma membrane"/>
    <property type="evidence" value="ECO:0007669"/>
    <property type="project" value="UniProtKB-SubCell"/>
</dbReference>
<feature type="domain" description="MotA/TolQ/ExbB proton channel" evidence="9">
    <location>
        <begin position="45"/>
        <end position="119"/>
    </location>
</feature>
<evidence type="ECO:0000256" key="3">
    <source>
        <dbReference type="ARBA" id="ARBA00022692"/>
    </source>
</evidence>
<comment type="subcellular location">
    <subcellularLocation>
        <location evidence="1">Cell membrane</location>
        <topology evidence="1">Multi-pass membrane protein</topology>
    </subcellularLocation>
    <subcellularLocation>
        <location evidence="6">Membrane</location>
        <topology evidence="6">Multi-pass membrane protein</topology>
    </subcellularLocation>
</comment>
<keyword evidence="6" id="KW-0813">Transport</keyword>
<evidence type="ECO:0000313" key="10">
    <source>
        <dbReference type="EMBL" id="GLS27197.1"/>
    </source>
</evidence>
<sequence>MSEHLRLFFLSLSPDKVTDAFLYVMLAIALITILCRLISVARGFVSHAPSLMTSLGILGTFTGIIIGLFDFSLNDIDQSIAQLLEGLKTAFITSVVGIGLAIVLNIMLRVFPHKASNQSVGFHELQHSLEQIQHTLEVGQRLHNDTLATFLERLSVKASETIVSEMHQVVENFNQRIELQFGENMTQFGKNFSEFDAMVHTLTEEYKRHEDRIAYWSEHCDAAVVGMVQVAKDLQTIHTKLEGLPQFMESSQALIDQAKTQIETVNTQLSNYQTLSQEVSKVMPELGERIDHFVSGIDIVQDIMTGDMKQALVAIHQQSDLLGAQITAISGAFEKMSSLDADFIQSLVAETTTTHRNSMQELAIAQAQTHQEMTDSLSHIIRRSLNESEGVITKQYALIERRMEREIDEVMGTMGQALATISGQFTRDYQQLVDQMQRVMERTRELS</sequence>
<proteinExistence type="inferred from homology"/>
<evidence type="ECO:0000256" key="6">
    <source>
        <dbReference type="RuleBase" id="RU004057"/>
    </source>
</evidence>
<keyword evidence="6" id="KW-0653">Protein transport</keyword>
<dbReference type="Proteomes" id="UP001156870">
    <property type="component" value="Unassembled WGS sequence"/>
</dbReference>
<dbReference type="Gene3D" id="1.10.287.950">
    <property type="entry name" value="Methyl-accepting chemotaxis protein"/>
    <property type="match status" value="1"/>
</dbReference>
<reference evidence="10 11" key="1">
    <citation type="journal article" date="2014" name="Int. J. Syst. Evol. Microbiol.">
        <title>Complete genome sequence of Corynebacterium casei LMG S-19264T (=DSM 44701T), isolated from a smear-ripened cheese.</title>
        <authorList>
            <consortium name="US DOE Joint Genome Institute (JGI-PGF)"/>
            <person name="Walter F."/>
            <person name="Albersmeier A."/>
            <person name="Kalinowski J."/>
            <person name="Ruckert C."/>
        </authorList>
    </citation>
    <scope>NUCLEOTIDE SEQUENCE [LARGE SCALE GENOMIC DNA]</scope>
    <source>
        <strain evidence="10 11">NBRC 110095</strain>
    </source>
</reference>
<dbReference type="EMBL" id="BSPD01000067">
    <property type="protein sequence ID" value="GLS27197.1"/>
    <property type="molecule type" value="Genomic_DNA"/>
</dbReference>
<dbReference type="AlphaFoldDB" id="A0AA37T961"/>
<keyword evidence="11" id="KW-1185">Reference proteome</keyword>
<comment type="caution">
    <text evidence="10">The sequence shown here is derived from an EMBL/GenBank/DDBJ whole genome shotgun (WGS) entry which is preliminary data.</text>
</comment>